<evidence type="ECO:0000313" key="1">
    <source>
        <dbReference type="EMBL" id="SCM78085.1"/>
    </source>
</evidence>
<name>A0A212LKL4_9HYPH</name>
<dbReference type="AlphaFoldDB" id="A0A212LKL4"/>
<sequence length="59" mass="6563">MTGMALLRDFRGERPLGIMNIPLPLNIITYEVPRKSDGKTLLMLLRDSRHDAAEPAGIS</sequence>
<reference evidence="1" key="1">
    <citation type="submission" date="2016-08" db="EMBL/GenBank/DDBJ databases">
        <authorList>
            <person name="Seilhamer J.J."/>
        </authorList>
    </citation>
    <scope>NUCLEOTIDE SEQUENCE</scope>
    <source>
        <strain evidence="1">86</strain>
    </source>
</reference>
<dbReference type="EMBL" id="FMJD01000010">
    <property type="protein sequence ID" value="SCM78085.1"/>
    <property type="molecule type" value="Genomic_DNA"/>
</dbReference>
<proteinExistence type="predicted"/>
<gene>
    <name evidence="1" type="ORF">KL86PLE_60407</name>
</gene>
<protein>
    <submittedName>
        <fullName evidence="1">Uncharacterized protein</fullName>
    </submittedName>
</protein>
<accession>A0A212LKL4</accession>
<organism evidence="1">
    <name type="scientific">uncultured Pleomorphomonas sp</name>
    <dbReference type="NCBI Taxonomy" id="442121"/>
    <lineage>
        <taxon>Bacteria</taxon>
        <taxon>Pseudomonadati</taxon>
        <taxon>Pseudomonadota</taxon>
        <taxon>Alphaproteobacteria</taxon>
        <taxon>Hyphomicrobiales</taxon>
        <taxon>Pleomorphomonadaceae</taxon>
        <taxon>Pleomorphomonas</taxon>
        <taxon>environmental samples</taxon>
    </lineage>
</organism>